<evidence type="ECO:0008006" key="4">
    <source>
        <dbReference type="Google" id="ProtNLM"/>
    </source>
</evidence>
<gene>
    <name evidence="2" type="ORF">IPJ48_17175</name>
</gene>
<feature type="transmembrane region" description="Helical" evidence="1">
    <location>
        <begin position="159"/>
        <end position="180"/>
    </location>
</feature>
<organism evidence="2 3">
    <name type="scientific">Candidatus Propionivibrio dominans</name>
    <dbReference type="NCBI Taxonomy" id="2954373"/>
    <lineage>
        <taxon>Bacteria</taxon>
        <taxon>Pseudomonadati</taxon>
        <taxon>Pseudomonadota</taxon>
        <taxon>Betaproteobacteria</taxon>
        <taxon>Rhodocyclales</taxon>
        <taxon>Rhodocyclaceae</taxon>
        <taxon>Propionivibrio</taxon>
    </lineage>
</organism>
<name>A0A9D7FH27_9RHOO</name>
<comment type="caution">
    <text evidence="2">The sequence shown here is derived from an EMBL/GenBank/DDBJ whole genome shotgun (WGS) entry which is preliminary data.</text>
</comment>
<dbReference type="Proteomes" id="UP000886602">
    <property type="component" value="Unassembled WGS sequence"/>
</dbReference>
<protein>
    <recommendedName>
        <fullName evidence="4">Transmembrane protein</fullName>
    </recommendedName>
</protein>
<keyword evidence="1" id="KW-1133">Transmembrane helix</keyword>
<dbReference type="AlphaFoldDB" id="A0A9D7FH27"/>
<reference evidence="2" key="1">
    <citation type="submission" date="2020-10" db="EMBL/GenBank/DDBJ databases">
        <title>Connecting structure to function with the recovery of over 1000 high-quality activated sludge metagenome-assembled genomes encoding full-length rRNA genes using long-read sequencing.</title>
        <authorList>
            <person name="Singleton C.M."/>
            <person name="Petriglieri F."/>
            <person name="Kristensen J.M."/>
            <person name="Kirkegaard R.H."/>
            <person name="Michaelsen T.Y."/>
            <person name="Andersen M.H."/>
            <person name="Karst S.M."/>
            <person name="Dueholm M.S."/>
            <person name="Nielsen P.H."/>
            <person name="Albertsen M."/>
        </authorList>
    </citation>
    <scope>NUCLEOTIDE SEQUENCE</scope>
    <source>
        <strain evidence="2">EsbW_18-Q3-R4-48_MAXAC.044</strain>
    </source>
</reference>
<feature type="transmembrane region" description="Helical" evidence="1">
    <location>
        <begin position="7"/>
        <end position="24"/>
    </location>
</feature>
<evidence type="ECO:0000313" key="2">
    <source>
        <dbReference type="EMBL" id="MBK7424671.1"/>
    </source>
</evidence>
<feature type="transmembrane region" description="Helical" evidence="1">
    <location>
        <begin position="105"/>
        <end position="123"/>
    </location>
</feature>
<feature type="transmembrane region" description="Helical" evidence="1">
    <location>
        <begin position="135"/>
        <end position="153"/>
    </location>
</feature>
<keyword evidence="1" id="KW-0812">Transmembrane</keyword>
<evidence type="ECO:0000313" key="3">
    <source>
        <dbReference type="Proteomes" id="UP000886602"/>
    </source>
</evidence>
<dbReference type="EMBL" id="JADJNC010000040">
    <property type="protein sequence ID" value="MBK7424671.1"/>
    <property type="molecule type" value="Genomic_DNA"/>
</dbReference>
<accession>A0A9D7FH27</accession>
<feature type="transmembrane region" description="Helical" evidence="1">
    <location>
        <begin position="30"/>
        <end position="53"/>
    </location>
</feature>
<keyword evidence="1" id="KW-0472">Membrane</keyword>
<sequence length="182" mass="19897">MKSYPIVIARMLAFFLAILAVHWIDSFVPLYFVVMAGAAGIMLLSLVTSIPGCRFLATLATSDRLAIWIVLVVLTVIGYLHNVNLWVGDGFFHRPQDISLWKTELILGVSLAAPLAHWLAGLLVPQMISMNGQRFATEFALYVNFSGIALVLWTGEAALSMLTLGAALTLMVLAELTLYASR</sequence>
<feature type="transmembrane region" description="Helical" evidence="1">
    <location>
        <begin position="65"/>
        <end position="85"/>
    </location>
</feature>
<evidence type="ECO:0000256" key="1">
    <source>
        <dbReference type="SAM" id="Phobius"/>
    </source>
</evidence>
<proteinExistence type="predicted"/>